<sequence length="83" mass="9452">MTQRLFPPNTILNEHARPFLFEAPPMFYRTLEYSAPATSSQTEAIQQEQANLMLCLQKRGVVDTTLSQIRHTSLAVGKSLRLF</sequence>
<accession>A0A0C2H3C1</accession>
<reference evidence="1 2" key="1">
    <citation type="submission" date="2013-12" db="EMBL/GenBank/DDBJ databases">
        <title>Draft genome of the parsitic nematode Ancylostoma duodenale.</title>
        <authorList>
            <person name="Mitreva M."/>
        </authorList>
    </citation>
    <scope>NUCLEOTIDE SEQUENCE [LARGE SCALE GENOMIC DNA]</scope>
    <source>
        <strain evidence="1 2">Zhejiang</strain>
    </source>
</reference>
<name>A0A0C2H3C1_9BILA</name>
<proteinExistence type="predicted"/>
<dbReference type="OrthoDB" id="5875288at2759"/>
<dbReference type="EMBL" id="KN727301">
    <property type="protein sequence ID" value="KIH66019.1"/>
    <property type="molecule type" value="Genomic_DNA"/>
</dbReference>
<organism evidence="1 2">
    <name type="scientific">Ancylostoma duodenale</name>
    <dbReference type="NCBI Taxonomy" id="51022"/>
    <lineage>
        <taxon>Eukaryota</taxon>
        <taxon>Metazoa</taxon>
        <taxon>Ecdysozoa</taxon>
        <taxon>Nematoda</taxon>
        <taxon>Chromadorea</taxon>
        <taxon>Rhabditida</taxon>
        <taxon>Rhabditina</taxon>
        <taxon>Rhabditomorpha</taxon>
        <taxon>Strongyloidea</taxon>
        <taxon>Ancylostomatidae</taxon>
        <taxon>Ancylostomatinae</taxon>
        <taxon>Ancylostoma</taxon>
    </lineage>
</organism>
<dbReference type="Proteomes" id="UP000054047">
    <property type="component" value="Unassembled WGS sequence"/>
</dbReference>
<protein>
    <submittedName>
        <fullName evidence="1">Uncharacterized protein</fullName>
    </submittedName>
</protein>
<dbReference type="AlphaFoldDB" id="A0A0C2H3C1"/>
<keyword evidence="2" id="KW-1185">Reference proteome</keyword>
<evidence type="ECO:0000313" key="1">
    <source>
        <dbReference type="EMBL" id="KIH66019.1"/>
    </source>
</evidence>
<evidence type="ECO:0000313" key="2">
    <source>
        <dbReference type="Proteomes" id="UP000054047"/>
    </source>
</evidence>
<gene>
    <name evidence="1" type="ORF">ANCDUO_03655</name>
</gene>